<dbReference type="InParanoid" id="A0A1X7UQ56"/>
<dbReference type="AlphaFoldDB" id="A0A1X7UQ56"/>
<reference evidence="2" key="1">
    <citation type="submission" date="2017-05" db="UniProtKB">
        <authorList>
            <consortium name="EnsemblMetazoa"/>
        </authorList>
    </citation>
    <scope>IDENTIFICATION</scope>
</reference>
<evidence type="ECO:0000256" key="1">
    <source>
        <dbReference type="SAM" id="MobiDB-lite"/>
    </source>
</evidence>
<feature type="region of interest" description="Disordered" evidence="1">
    <location>
        <begin position="1"/>
        <end position="26"/>
    </location>
</feature>
<organism evidence="2">
    <name type="scientific">Amphimedon queenslandica</name>
    <name type="common">Sponge</name>
    <dbReference type="NCBI Taxonomy" id="400682"/>
    <lineage>
        <taxon>Eukaryota</taxon>
        <taxon>Metazoa</taxon>
        <taxon>Porifera</taxon>
        <taxon>Demospongiae</taxon>
        <taxon>Heteroscleromorpha</taxon>
        <taxon>Haplosclerida</taxon>
        <taxon>Niphatidae</taxon>
        <taxon>Amphimedon</taxon>
    </lineage>
</organism>
<evidence type="ECO:0000313" key="2">
    <source>
        <dbReference type="EnsemblMetazoa" id="Aqu2.1.30115_001"/>
    </source>
</evidence>
<feature type="compositionally biased region" description="Basic residues" evidence="1">
    <location>
        <begin position="7"/>
        <end position="17"/>
    </location>
</feature>
<dbReference type="EnsemblMetazoa" id="Aqu2.1.30115_001">
    <property type="protein sequence ID" value="Aqu2.1.30115_001"/>
    <property type="gene ID" value="Aqu2.1.30115"/>
</dbReference>
<proteinExistence type="predicted"/>
<name>A0A1X7UQ56_AMPQE</name>
<sequence length="122" mass="14844">MYSQNPLKKKMLSKKRYQQNPDQQRQKSLKLYYENRDAILSATKVKFLRYKFSDNEMDKLKIALNKKYKKRLNKDYYDRNYGQILYRLHSNYSLPAPNSEAKEYYSTKIKEALYYSPEIVDD</sequence>
<protein>
    <submittedName>
        <fullName evidence="2">Uncharacterized protein</fullName>
    </submittedName>
</protein>
<accession>A0A1X7UQ56</accession>